<dbReference type="EMBL" id="BFAV01000153">
    <property type="protein sequence ID" value="GBF34890.1"/>
    <property type="molecule type" value="Genomic_DNA"/>
</dbReference>
<dbReference type="SUPFAM" id="SSF56519">
    <property type="entry name" value="Penicillin binding protein dimerisation domain"/>
    <property type="match status" value="1"/>
</dbReference>
<dbReference type="Gene3D" id="3.40.710.10">
    <property type="entry name" value="DD-peptidase/beta-lactamase superfamily"/>
    <property type="match status" value="1"/>
</dbReference>
<comment type="subcellular location">
    <subcellularLocation>
        <location evidence="2">Cell membrane</location>
    </subcellularLocation>
    <subcellularLocation>
        <location evidence="1">Membrane</location>
        <topology evidence="1">Single-pass membrane protein</topology>
    </subcellularLocation>
</comment>
<keyword evidence="12 15" id="KW-0472">Membrane</keyword>
<dbReference type="RefSeq" id="WP_104373049.1">
    <property type="nucleotide sequence ID" value="NZ_BFAV01000153.1"/>
</dbReference>
<evidence type="ECO:0000256" key="10">
    <source>
        <dbReference type="ARBA" id="ARBA00022984"/>
    </source>
</evidence>
<dbReference type="InterPro" id="IPR017790">
    <property type="entry name" value="Penicillin-binding_protein_2"/>
</dbReference>
<name>A0A2L2XFF3_9FIRM</name>
<evidence type="ECO:0000256" key="11">
    <source>
        <dbReference type="ARBA" id="ARBA00022989"/>
    </source>
</evidence>
<evidence type="ECO:0000256" key="14">
    <source>
        <dbReference type="SAM" id="MobiDB-lite"/>
    </source>
</evidence>
<dbReference type="PANTHER" id="PTHR30627:SF2">
    <property type="entry name" value="PEPTIDOGLYCAN D,D-TRANSPEPTIDASE MRDA"/>
    <property type="match status" value="1"/>
</dbReference>
<evidence type="ECO:0000256" key="5">
    <source>
        <dbReference type="ARBA" id="ARBA00022519"/>
    </source>
</evidence>
<comment type="similarity">
    <text evidence="3">Belongs to the transpeptidase family.</text>
</comment>
<organism evidence="18 19">
    <name type="scientific">Desulfocucumis palustris</name>
    <dbReference type="NCBI Taxonomy" id="1898651"/>
    <lineage>
        <taxon>Bacteria</taxon>
        <taxon>Bacillati</taxon>
        <taxon>Bacillota</taxon>
        <taxon>Clostridia</taxon>
        <taxon>Eubacteriales</taxon>
        <taxon>Desulfocucumaceae</taxon>
        <taxon>Desulfocucumis</taxon>
    </lineage>
</organism>
<feature type="compositionally biased region" description="Gly residues" evidence="14">
    <location>
        <begin position="684"/>
        <end position="699"/>
    </location>
</feature>
<accession>A0A2L2XFF3</accession>
<evidence type="ECO:0000259" key="16">
    <source>
        <dbReference type="Pfam" id="PF00905"/>
    </source>
</evidence>
<evidence type="ECO:0000259" key="17">
    <source>
        <dbReference type="Pfam" id="PF03717"/>
    </source>
</evidence>
<reference evidence="19" key="1">
    <citation type="submission" date="2018-02" db="EMBL/GenBank/DDBJ databases">
        <title>Genome sequence of Desulfocucumis palustris strain NAW-5.</title>
        <authorList>
            <person name="Watanabe M."/>
            <person name="Kojima H."/>
            <person name="Fukui M."/>
        </authorList>
    </citation>
    <scope>NUCLEOTIDE SEQUENCE [LARGE SCALE GENOMIC DNA]</scope>
    <source>
        <strain evidence="19">NAW-5</strain>
    </source>
</reference>
<feature type="transmembrane region" description="Helical" evidence="15">
    <location>
        <begin position="12"/>
        <end position="30"/>
    </location>
</feature>
<keyword evidence="4" id="KW-1003">Cell membrane</keyword>
<dbReference type="InterPro" id="IPR036138">
    <property type="entry name" value="PBP_dimer_sf"/>
</dbReference>
<dbReference type="GO" id="GO:0008658">
    <property type="term" value="F:penicillin binding"/>
    <property type="evidence" value="ECO:0007669"/>
    <property type="project" value="InterPro"/>
</dbReference>
<dbReference type="Pfam" id="PF00905">
    <property type="entry name" value="Transpeptidase"/>
    <property type="match status" value="1"/>
</dbReference>
<feature type="domain" description="Penicillin-binding protein dimerisation" evidence="17">
    <location>
        <begin position="54"/>
        <end position="242"/>
    </location>
</feature>
<dbReference type="PANTHER" id="PTHR30627">
    <property type="entry name" value="PEPTIDOGLYCAN D,D-TRANSPEPTIDASE"/>
    <property type="match status" value="1"/>
</dbReference>
<feature type="compositionally biased region" description="Low complexity" evidence="14">
    <location>
        <begin position="754"/>
        <end position="766"/>
    </location>
</feature>
<dbReference type="GO" id="GO:0006508">
    <property type="term" value="P:proteolysis"/>
    <property type="evidence" value="ECO:0007669"/>
    <property type="project" value="UniProtKB-KW"/>
</dbReference>
<evidence type="ECO:0000256" key="8">
    <source>
        <dbReference type="ARBA" id="ARBA00022801"/>
    </source>
</evidence>
<keyword evidence="6" id="KW-0645">Protease</keyword>
<evidence type="ECO:0000256" key="4">
    <source>
        <dbReference type="ARBA" id="ARBA00022475"/>
    </source>
</evidence>
<keyword evidence="8" id="KW-0378">Hydrolase</keyword>
<evidence type="ECO:0000256" key="6">
    <source>
        <dbReference type="ARBA" id="ARBA00022670"/>
    </source>
</evidence>
<dbReference type="OrthoDB" id="9804124at2"/>
<dbReference type="GO" id="GO:0005886">
    <property type="term" value="C:plasma membrane"/>
    <property type="evidence" value="ECO:0007669"/>
    <property type="project" value="UniProtKB-SubCell"/>
</dbReference>
<dbReference type="InterPro" id="IPR005311">
    <property type="entry name" value="PBP_dimer"/>
</dbReference>
<keyword evidence="13" id="KW-0961">Cell wall biogenesis/degradation</keyword>
<evidence type="ECO:0000313" key="19">
    <source>
        <dbReference type="Proteomes" id="UP000239549"/>
    </source>
</evidence>
<evidence type="ECO:0000256" key="12">
    <source>
        <dbReference type="ARBA" id="ARBA00023136"/>
    </source>
</evidence>
<evidence type="ECO:0000256" key="15">
    <source>
        <dbReference type="SAM" id="Phobius"/>
    </source>
</evidence>
<dbReference type="InterPro" id="IPR012338">
    <property type="entry name" value="Beta-lactam/transpept-like"/>
</dbReference>
<feature type="compositionally biased region" description="Polar residues" evidence="14">
    <location>
        <begin position="669"/>
        <end position="683"/>
    </location>
</feature>
<dbReference type="GO" id="GO:0071555">
    <property type="term" value="P:cell wall organization"/>
    <property type="evidence" value="ECO:0007669"/>
    <property type="project" value="UniProtKB-KW"/>
</dbReference>
<feature type="compositionally biased region" description="Gly residues" evidence="14">
    <location>
        <begin position="653"/>
        <end position="663"/>
    </location>
</feature>
<evidence type="ECO:0000256" key="1">
    <source>
        <dbReference type="ARBA" id="ARBA00004167"/>
    </source>
</evidence>
<dbReference type="SUPFAM" id="SSF56601">
    <property type="entry name" value="beta-lactamase/transpeptidase-like"/>
    <property type="match status" value="1"/>
</dbReference>
<evidence type="ECO:0000313" key="18">
    <source>
        <dbReference type="EMBL" id="GBF34890.1"/>
    </source>
</evidence>
<evidence type="ECO:0000256" key="7">
    <source>
        <dbReference type="ARBA" id="ARBA00022692"/>
    </source>
</evidence>
<evidence type="ECO:0000256" key="9">
    <source>
        <dbReference type="ARBA" id="ARBA00022960"/>
    </source>
</evidence>
<dbReference type="InterPro" id="IPR001460">
    <property type="entry name" value="PCN-bd_Tpept"/>
</dbReference>
<keyword evidence="9" id="KW-0133">Cell shape</keyword>
<dbReference type="Gene3D" id="3.90.1310.10">
    <property type="entry name" value="Penicillin-binding protein 2a (Domain 2)"/>
    <property type="match status" value="1"/>
</dbReference>
<dbReference type="GO" id="GO:0071972">
    <property type="term" value="F:peptidoglycan L,D-transpeptidase activity"/>
    <property type="evidence" value="ECO:0007669"/>
    <property type="project" value="TreeGrafter"/>
</dbReference>
<dbReference type="GO" id="GO:0009002">
    <property type="term" value="F:serine-type D-Ala-D-Ala carboxypeptidase activity"/>
    <property type="evidence" value="ECO:0007669"/>
    <property type="project" value="InterPro"/>
</dbReference>
<keyword evidence="11 15" id="KW-1133">Transmembrane helix</keyword>
<feature type="compositionally biased region" description="Low complexity" evidence="14">
    <location>
        <begin position="700"/>
        <end position="718"/>
    </location>
</feature>
<dbReference type="Proteomes" id="UP000239549">
    <property type="component" value="Unassembled WGS sequence"/>
</dbReference>
<dbReference type="Pfam" id="PF03717">
    <property type="entry name" value="PBP_dimer"/>
    <property type="match status" value="1"/>
</dbReference>
<comment type="caution">
    <text evidence="18">The sequence shown here is derived from an EMBL/GenBank/DDBJ whole genome shotgun (WGS) entry which is preliminary data.</text>
</comment>
<feature type="domain" description="Penicillin-binding protein transpeptidase" evidence="16">
    <location>
        <begin position="294"/>
        <end position="621"/>
    </location>
</feature>
<gene>
    <name evidence="18" type="ORF">DCCM_4010</name>
</gene>
<evidence type="ECO:0000256" key="2">
    <source>
        <dbReference type="ARBA" id="ARBA00004236"/>
    </source>
</evidence>
<evidence type="ECO:0000256" key="13">
    <source>
        <dbReference type="ARBA" id="ARBA00023316"/>
    </source>
</evidence>
<dbReference type="AlphaFoldDB" id="A0A2L2XFF3"/>
<dbReference type="GO" id="GO:0009252">
    <property type="term" value="P:peptidoglycan biosynthetic process"/>
    <property type="evidence" value="ECO:0007669"/>
    <property type="project" value="UniProtKB-KW"/>
</dbReference>
<keyword evidence="7 15" id="KW-0812">Transmembrane</keyword>
<proteinExistence type="inferred from homology"/>
<keyword evidence="10" id="KW-0573">Peptidoglycan synthesis</keyword>
<dbReference type="NCBIfam" id="TIGR03423">
    <property type="entry name" value="pbp2_mrdA"/>
    <property type="match status" value="1"/>
</dbReference>
<keyword evidence="19" id="KW-1185">Reference proteome</keyword>
<dbReference type="InterPro" id="IPR050515">
    <property type="entry name" value="Beta-lactam/transpept"/>
</dbReference>
<evidence type="ECO:0000256" key="3">
    <source>
        <dbReference type="ARBA" id="ARBA00007171"/>
    </source>
</evidence>
<sequence>MERKYLEKKLKIFVYLLGFFFILLVFRLGYMQVWEADRYRTLATQNHQRLIPMEAPRGEILDSNGIRIVSNKPVYTVSLIYLGIKDNEDVISRLASLLAQEESYKGMAVEQIREDIRGKLKEHQRLYEPVKLATGVSQGTVNRIEELRLELPGVSIDVEPVRYYPYKDLMGEVLGYVREITAEELEKFSLEEQSQEYTAESPHYAMGDMIGKVGIEKTYEDYLRGKKGARLVEVDAQARPVRDLGIKEPVPGNNLVLTVDYRLQRAAQDAVVSGLARAKQLGYAKPPKGKVPSGAAVVMDVRTGKVLAMASIPSYDLNIFSGTLTGTKYNDLISSGALRNHAIQSIYTPGSTFKMASASAFLEKNIVNLSTVINDPGYYKYKNDWKPGGHGKVTMIKALKYSCDTFFYMFGAKTGPEAMSHYAGEYGLGQLTGIDLPGEEKGYVATPEVKKEHWSTYSDPRVREWESQWHEYDSMDMAIGQQENKFTAIQLANYVASIANGGILYQPYVVDKALSPDGRVLMENKPRETRRVNVSAKTLEILREGMHEVAITDGTASSIFTGAKYSAAAKTGTAEVGNGNNHALFVAFAPYENPEIAVSVIIEYGGKGSGIAGPVARQILDAYFNLKKLPKPDAYGQEQNGGETPETGDSGAAAGGSAGGTAGRVGQPGTVSGQGSVPARQNQSGGGGNASVPQGGAGQGNAPPDGGTGTGTETPATTGGSGQEGGVPPPAGTGGGILPPDNGGNNAGTGTNSGGSPPEGNNEPSGDGQTDRQ</sequence>
<dbReference type="GO" id="GO:0008360">
    <property type="term" value="P:regulation of cell shape"/>
    <property type="evidence" value="ECO:0007669"/>
    <property type="project" value="UniProtKB-KW"/>
</dbReference>
<protein>
    <submittedName>
        <fullName evidence="18">Penicillin-binding protein 2</fullName>
    </submittedName>
</protein>
<feature type="region of interest" description="Disordered" evidence="14">
    <location>
        <begin position="634"/>
        <end position="773"/>
    </location>
</feature>
<keyword evidence="5" id="KW-0997">Cell inner membrane</keyword>